<feature type="region of interest" description="Disordered" evidence="1">
    <location>
        <begin position="66"/>
        <end position="126"/>
    </location>
</feature>
<feature type="chain" id="PRO_5043987401" evidence="2">
    <location>
        <begin position="23"/>
        <end position="126"/>
    </location>
</feature>
<evidence type="ECO:0000313" key="3">
    <source>
        <dbReference type="EMBL" id="CAI8586440.1"/>
    </source>
</evidence>
<accession>A0AAV0YPY3</accession>
<keyword evidence="4" id="KW-1185">Reference proteome</keyword>
<sequence>MKIKHAIFLCLCAMLLISIVSIEPYEDENQFGEIEKSMRNMGQGNGGYINKGVYIDGVVIPLTNGEGRGGDEPLFPDCEKDAGSEGGNCGGHEADGGKEGNIENAIPISKDLKSKNHWERKSPVEN</sequence>
<gene>
    <name evidence="3" type="ORF">VFH_I254600</name>
</gene>
<reference evidence="3 4" key="1">
    <citation type="submission" date="2023-01" db="EMBL/GenBank/DDBJ databases">
        <authorList>
            <person name="Kreplak J."/>
        </authorList>
    </citation>
    <scope>NUCLEOTIDE SEQUENCE [LARGE SCALE GENOMIC DNA]</scope>
</reference>
<organism evidence="3 4">
    <name type="scientific">Vicia faba</name>
    <name type="common">Broad bean</name>
    <name type="synonym">Faba vulgaris</name>
    <dbReference type="NCBI Taxonomy" id="3906"/>
    <lineage>
        <taxon>Eukaryota</taxon>
        <taxon>Viridiplantae</taxon>
        <taxon>Streptophyta</taxon>
        <taxon>Embryophyta</taxon>
        <taxon>Tracheophyta</taxon>
        <taxon>Spermatophyta</taxon>
        <taxon>Magnoliopsida</taxon>
        <taxon>eudicotyledons</taxon>
        <taxon>Gunneridae</taxon>
        <taxon>Pentapetalae</taxon>
        <taxon>rosids</taxon>
        <taxon>fabids</taxon>
        <taxon>Fabales</taxon>
        <taxon>Fabaceae</taxon>
        <taxon>Papilionoideae</taxon>
        <taxon>50 kb inversion clade</taxon>
        <taxon>NPAAA clade</taxon>
        <taxon>Hologalegina</taxon>
        <taxon>IRL clade</taxon>
        <taxon>Fabeae</taxon>
        <taxon>Vicia</taxon>
    </lineage>
</organism>
<dbReference type="AlphaFoldDB" id="A0AAV0YPY3"/>
<evidence type="ECO:0000256" key="2">
    <source>
        <dbReference type="SAM" id="SignalP"/>
    </source>
</evidence>
<protein>
    <submittedName>
        <fullName evidence="3">Uncharacterized protein</fullName>
    </submittedName>
</protein>
<keyword evidence="2" id="KW-0732">Signal</keyword>
<name>A0AAV0YPY3_VICFA</name>
<dbReference type="EMBL" id="OX451736">
    <property type="protein sequence ID" value="CAI8586440.1"/>
    <property type="molecule type" value="Genomic_DNA"/>
</dbReference>
<feature type="compositionally biased region" description="Basic and acidic residues" evidence="1">
    <location>
        <begin position="110"/>
        <end position="126"/>
    </location>
</feature>
<evidence type="ECO:0000256" key="1">
    <source>
        <dbReference type="SAM" id="MobiDB-lite"/>
    </source>
</evidence>
<evidence type="ECO:0000313" key="4">
    <source>
        <dbReference type="Proteomes" id="UP001157006"/>
    </source>
</evidence>
<dbReference type="Proteomes" id="UP001157006">
    <property type="component" value="Chromosome 1L"/>
</dbReference>
<proteinExistence type="predicted"/>
<feature type="signal peptide" evidence="2">
    <location>
        <begin position="1"/>
        <end position="22"/>
    </location>
</feature>
<feature type="compositionally biased region" description="Basic and acidic residues" evidence="1">
    <location>
        <begin position="92"/>
        <end position="101"/>
    </location>
</feature>